<name>A0A6P1DUH1_9GAMM</name>
<dbReference type="HAMAP" id="MF_01185">
    <property type="entry name" value="FliW"/>
    <property type="match status" value="1"/>
</dbReference>
<dbReference type="InterPro" id="IPR003775">
    <property type="entry name" value="Flagellar_assembly_factor_FliW"/>
</dbReference>
<dbReference type="Gene3D" id="2.30.290.10">
    <property type="entry name" value="BH3618-like"/>
    <property type="match status" value="1"/>
</dbReference>
<evidence type="ECO:0000313" key="6">
    <source>
        <dbReference type="Proteomes" id="UP000471640"/>
    </source>
</evidence>
<keyword evidence="3 4" id="KW-0810">Translation regulation</keyword>
<reference evidence="6" key="1">
    <citation type="journal article" date="2020" name="Microbiol. Resour. Announc.">
        <title>Draft Genome Sequences of Thiorhodococcus mannitoliphagus and Thiorhodococcus minor, Purple Sulfur Photosynthetic Bacteria in the Gammaproteobacterial Family Chromatiaceae.</title>
        <authorList>
            <person name="Aviles F.A."/>
            <person name="Meyer T.E."/>
            <person name="Kyndt J.A."/>
        </authorList>
    </citation>
    <scope>NUCLEOTIDE SEQUENCE [LARGE SCALE GENOMIC DNA]</scope>
    <source>
        <strain evidence="6">DSM 18266</strain>
    </source>
</reference>
<dbReference type="GO" id="GO:0006417">
    <property type="term" value="P:regulation of translation"/>
    <property type="evidence" value="ECO:0007669"/>
    <property type="project" value="UniProtKB-KW"/>
</dbReference>
<evidence type="ECO:0000256" key="3">
    <source>
        <dbReference type="ARBA" id="ARBA00022845"/>
    </source>
</evidence>
<gene>
    <name evidence="4" type="primary">fliW</name>
    <name evidence="5" type="ORF">G3480_16980</name>
</gene>
<dbReference type="GO" id="GO:0044780">
    <property type="term" value="P:bacterial-type flagellum assembly"/>
    <property type="evidence" value="ECO:0007669"/>
    <property type="project" value="UniProtKB-UniRule"/>
</dbReference>
<dbReference type="GO" id="GO:0005737">
    <property type="term" value="C:cytoplasm"/>
    <property type="evidence" value="ECO:0007669"/>
    <property type="project" value="UniProtKB-SubCell"/>
</dbReference>
<comment type="caution">
    <text evidence="5">The sequence shown here is derived from an EMBL/GenBank/DDBJ whole genome shotgun (WGS) entry which is preliminary data.</text>
</comment>
<evidence type="ECO:0000256" key="2">
    <source>
        <dbReference type="ARBA" id="ARBA00022795"/>
    </source>
</evidence>
<dbReference type="EMBL" id="JAAIJR010000077">
    <property type="protein sequence ID" value="NEX21977.1"/>
    <property type="molecule type" value="Genomic_DNA"/>
</dbReference>
<reference evidence="5 6" key="2">
    <citation type="submission" date="2020-02" db="EMBL/GenBank/DDBJ databases">
        <title>Genome sequences of Thiorhodococcus mannitoliphagus and Thiorhodococcus minor, purple sulfur photosynthetic bacteria in the gammaproteobacterial family, Chromatiaceae.</title>
        <authorList>
            <person name="Aviles F.A."/>
            <person name="Meyer T.E."/>
            <person name="Kyndt J.A."/>
        </authorList>
    </citation>
    <scope>NUCLEOTIDE SEQUENCE [LARGE SCALE GENOMIC DNA]</scope>
    <source>
        <strain evidence="5 6">DSM 18266</strain>
    </source>
</reference>
<dbReference type="Proteomes" id="UP000471640">
    <property type="component" value="Unassembled WGS sequence"/>
</dbReference>
<keyword evidence="1 4" id="KW-0963">Cytoplasm</keyword>
<organism evidence="5 6">
    <name type="scientific">Thiorhodococcus mannitoliphagus</name>
    <dbReference type="NCBI Taxonomy" id="329406"/>
    <lineage>
        <taxon>Bacteria</taxon>
        <taxon>Pseudomonadati</taxon>
        <taxon>Pseudomonadota</taxon>
        <taxon>Gammaproteobacteria</taxon>
        <taxon>Chromatiales</taxon>
        <taxon>Chromatiaceae</taxon>
        <taxon>Thiorhodococcus</taxon>
    </lineage>
</organism>
<comment type="subcellular location">
    <subcellularLocation>
        <location evidence="4">Cytoplasm</location>
    </subcellularLocation>
</comment>
<keyword evidence="4" id="KW-0143">Chaperone</keyword>
<protein>
    <recommendedName>
        <fullName evidence="4">Flagellar assembly factor FliW</fullName>
    </recommendedName>
</protein>
<dbReference type="InterPro" id="IPR024046">
    <property type="entry name" value="Flagellar_assmbl_FliW_dom_sf"/>
</dbReference>
<evidence type="ECO:0000256" key="4">
    <source>
        <dbReference type="HAMAP-Rule" id="MF_01185"/>
    </source>
</evidence>
<keyword evidence="6" id="KW-1185">Reference proteome</keyword>
<evidence type="ECO:0000313" key="5">
    <source>
        <dbReference type="EMBL" id="NEX21977.1"/>
    </source>
</evidence>
<evidence type="ECO:0000256" key="1">
    <source>
        <dbReference type="ARBA" id="ARBA00022490"/>
    </source>
</evidence>
<dbReference type="PANTHER" id="PTHR39190">
    <property type="entry name" value="FLAGELLAR ASSEMBLY FACTOR FLIW"/>
    <property type="match status" value="1"/>
</dbReference>
<proteinExistence type="inferred from homology"/>
<keyword evidence="5" id="KW-0966">Cell projection</keyword>
<dbReference type="SUPFAM" id="SSF141457">
    <property type="entry name" value="BH3618-like"/>
    <property type="match status" value="1"/>
</dbReference>
<keyword evidence="5" id="KW-0969">Cilium</keyword>
<keyword evidence="5" id="KW-0282">Flagellum</keyword>
<keyword evidence="2 4" id="KW-1005">Bacterial flagellum biogenesis</keyword>
<dbReference type="Pfam" id="PF02623">
    <property type="entry name" value="FliW"/>
    <property type="match status" value="1"/>
</dbReference>
<dbReference type="PANTHER" id="PTHR39190:SF1">
    <property type="entry name" value="FLAGELLAR ASSEMBLY FACTOR FLIW"/>
    <property type="match status" value="1"/>
</dbReference>
<dbReference type="AlphaFoldDB" id="A0A6P1DUH1"/>
<comment type="similarity">
    <text evidence="4">Belongs to the FliW family.</text>
</comment>
<comment type="subunit">
    <text evidence="4">Interacts with translational regulator CsrA and flagellin(s).</text>
</comment>
<dbReference type="RefSeq" id="WP_164655078.1">
    <property type="nucleotide sequence ID" value="NZ_JAAIJR010000077.1"/>
</dbReference>
<comment type="function">
    <text evidence="4">Acts as an anti-CsrA protein, binds CsrA and prevents it from repressing translation of its target genes, one of which is flagellin. Binds to flagellin and participates in the assembly of the flagellum.</text>
</comment>
<sequence length="142" mass="16291">MTEKTNLLSDSDPLKEVIFPRGIPGFEDLTRYRVLYSDTESGRVYWMESCEDSEIRFTLVDPTFYSLHYVLELTDDEETLLQAETPEEIVVLLMLWKDEQPDQDSKPGLHANIAAPILINVEKRIGTQKSIPSPRVEMSISN</sequence>
<accession>A0A6P1DUH1</accession>